<feature type="transmembrane region" description="Helical" evidence="1">
    <location>
        <begin position="36"/>
        <end position="55"/>
    </location>
</feature>
<organism evidence="2 3">
    <name type="scientific">Rosa chinensis</name>
    <name type="common">China rose</name>
    <dbReference type="NCBI Taxonomy" id="74649"/>
    <lineage>
        <taxon>Eukaryota</taxon>
        <taxon>Viridiplantae</taxon>
        <taxon>Streptophyta</taxon>
        <taxon>Embryophyta</taxon>
        <taxon>Tracheophyta</taxon>
        <taxon>Spermatophyta</taxon>
        <taxon>Magnoliopsida</taxon>
        <taxon>eudicotyledons</taxon>
        <taxon>Gunneridae</taxon>
        <taxon>Pentapetalae</taxon>
        <taxon>rosids</taxon>
        <taxon>fabids</taxon>
        <taxon>Rosales</taxon>
        <taxon>Rosaceae</taxon>
        <taxon>Rosoideae</taxon>
        <taxon>Rosoideae incertae sedis</taxon>
        <taxon>Rosa</taxon>
    </lineage>
</organism>
<comment type="caution">
    <text evidence="2">The sequence shown here is derived from an EMBL/GenBank/DDBJ whole genome shotgun (WGS) entry which is preliminary data.</text>
</comment>
<dbReference type="Gramene" id="PRQ45211">
    <property type="protein sequence ID" value="PRQ45211"/>
    <property type="gene ID" value="RchiOBHm_Chr3g0487681"/>
</dbReference>
<dbReference type="EMBL" id="PDCK01000041">
    <property type="protein sequence ID" value="PRQ45211.1"/>
    <property type="molecule type" value="Genomic_DNA"/>
</dbReference>
<proteinExistence type="predicted"/>
<feature type="transmembrane region" description="Helical" evidence="1">
    <location>
        <begin position="178"/>
        <end position="203"/>
    </location>
</feature>
<dbReference type="Proteomes" id="UP000238479">
    <property type="component" value="Chromosome 3"/>
</dbReference>
<sequence length="329" mass="37755">MASAEPLRSNTAAVELRRLTVLSVLSECVRILKADYLLLLFLSLIFLFPKCFSSISHPTRQSLLKAEHPFPDQYQSETLLALAFSFFTHIFSLWGFLYHLLGLWSITYVVFQCFYSRSRFIKCETIYAMFKSLCVSFFPLLGVILIFVPNIVSLFNLVHFGQILFKGLRGTEKSDIDIFYVVLVLGCLNLHLEWNLAPSIIVVESGGLLESLRRSSLLMKGKKMLALSILLVYGSFAIILGLFSSWILEVQLSLNDDLSHGGWWKMVNWEFLFRILPASVLFMLVLLFNMVTNIVFYVYCIKPEDNEKEKSCESVSTMKYDRLVDHAAW</sequence>
<feature type="transmembrane region" description="Helical" evidence="1">
    <location>
        <begin position="132"/>
        <end position="158"/>
    </location>
</feature>
<name>A0A2P6RFJ4_ROSCH</name>
<accession>A0A2P6RFJ4</accession>
<evidence type="ECO:0000313" key="3">
    <source>
        <dbReference type="Proteomes" id="UP000238479"/>
    </source>
</evidence>
<evidence type="ECO:0000313" key="2">
    <source>
        <dbReference type="EMBL" id="PRQ45211.1"/>
    </source>
</evidence>
<reference evidence="2 3" key="1">
    <citation type="journal article" date="2018" name="Nat. Genet.">
        <title>The Rosa genome provides new insights in the design of modern roses.</title>
        <authorList>
            <person name="Bendahmane M."/>
        </authorList>
    </citation>
    <scope>NUCLEOTIDE SEQUENCE [LARGE SCALE GENOMIC DNA]</scope>
    <source>
        <strain evidence="3">cv. Old Blush</strain>
    </source>
</reference>
<feature type="transmembrane region" description="Helical" evidence="1">
    <location>
        <begin position="79"/>
        <end position="111"/>
    </location>
</feature>
<dbReference type="PANTHER" id="PTHR33133">
    <property type="entry name" value="OS08G0107100 PROTEIN-RELATED"/>
    <property type="match status" value="1"/>
</dbReference>
<feature type="transmembrane region" description="Helical" evidence="1">
    <location>
        <begin position="224"/>
        <end position="248"/>
    </location>
</feature>
<feature type="transmembrane region" description="Helical" evidence="1">
    <location>
        <begin position="271"/>
        <end position="300"/>
    </location>
</feature>
<keyword evidence="1" id="KW-1133">Transmembrane helix</keyword>
<gene>
    <name evidence="2" type="ORF">RchiOBHm_Chr3g0487681</name>
</gene>
<dbReference type="PANTHER" id="PTHR33133:SF7">
    <property type="entry name" value="F26K24.10 PROTEIN-RELATED"/>
    <property type="match status" value="1"/>
</dbReference>
<evidence type="ECO:0000256" key="1">
    <source>
        <dbReference type="SAM" id="Phobius"/>
    </source>
</evidence>
<dbReference type="AlphaFoldDB" id="A0A2P6RFJ4"/>
<keyword evidence="3" id="KW-1185">Reference proteome</keyword>
<protein>
    <recommendedName>
        <fullName evidence="4">Transmembrane protein</fullName>
    </recommendedName>
</protein>
<evidence type="ECO:0008006" key="4">
    <source>
        <dbReference type="Google" id="ProtNLM"/>
    </source>
</evidence>
<keyword evidence="1" id="KW-0472">Membrane</keyword>
<keyword evidence="1" id="KW-0812">Transmembrane</keyword>